<accession>A0ABY3Z7Z3</accession>
<keyword evidence="2" id="KW-1185">Reference proteome</keyword>
<dbReference type="EMBL" id="CP094298">
    <property type="protein sequence ID" value="UNZ06272.1"/>
    <property type="molecule type" value="Genomic_DNA"/>
</dbReference>
<organism evidence="1 2">
    <name type="scientific">Streptomyces rimosus subsp. rimosus</name>
    <dbReference type="NCBI Taxonomy" id="132474"/>
    <lineage>
        <taxon>Bacteria</taxon>
        <taxon>Bacillati</taxon>
        <taxon>Actinomycetota</taxon>
        <taxon>Actinomycetes</taxon>
        <taxon>Kitasatosporales</taxon>
        <taxon>Streptomycetaceae</taxon>
        <taxon>Streptomyces</taxon>
    </lineage>
</organism>
<evidence type="ECO:0000313" key="2">
    <source>
        <dbReference type="Proteomes" id="UP000829494"/>
    </source>
</evidence>
<dbReference type="Proteomes" id="UP000829494">
    <property type="component" value="Chromosome"/>
</dbReference>
<evidence type="ECO:0000313" key="1">
    <source>
        <dbReference type="EMBL" id="UNZ06272.1"/>
    </source>
</evidence>
<dbReference type="Pfam" id="PF19698">
    <property type="entry name" value="DUF6197"/>
    <property type="match status" value="1"/>
</dbReference>
<dbReference type="RefSeq" id="WP_003981164.1">
    <property type="nucleotide sequence ID" value="NZ_CP043497.1"/>
</dbReference>
<gene>
    <name evidence="1" type="ORF">SRIMR7_29400</name>
</gene>
<reference evidence="1 2" key="1">
    <citation type="submission" date="2022-03" db="EMBL/GenBank/DDBJ databases">
        <title>Complete genome of Streptomyces rimosus ssp. rimosus R7 (=ATCC 10970).</title>
        <authorList>
            <person name="Beganovic S."/>
            <person name="Ruckert C."/>
            <person name="Busche T."/>
            <person name="Kalinowski J."/>
            <person name="Wittmann C."/>
        </authorList>
    </citation>
    <scope>NUCLEOTIDE SEQUENCE [LARGE SCALE GENOMIC DNA]</scope>
    <source>
        <strain evidence="1 2">R7</strain>
    </source>
</reference>
<name>A0ABY3Z7Z3_STRRM</name>
<protein>
    <submittedName>
        <fullName evidence="1">Uncharacterized protein</fullName>
    </submittedName>
</protein>
<sequence>MTRTVFAEAAETIVRNGHGKDDYYDTTAVAETPQESPVCLLGALSLHLFGTPLPPWMPGDEPSELETYAVLVAGHLGLPVEDMRDGAQVAVSNWNDAEERTADEVIAALRALAESGER</sequence>
<dbReference type="GeneID" id="66854594"/>
<dbReference type="InterPro" id="IPR045677">
    <property type="entry name" value="DUF6197"/>
</dbReference>
<proteinExistence type="predicted"/>